<evidence type="ECO:0000313" key="2">
    <source>
        <dbReference type="Proteomes" id="UP000471501"/>
    </source>
</evidence>
<dbReference type="AlphaFoldDB" id="A0A6I4NQV7"/>
<accession>A0A6I4NQV7</accession>
<dbReference type="EMBL" id="WSTB01000015">
    <property type="protein sequence ID" value="MWB96593.1"/>
    <property type="molecule type" value="Genomic_DNA"/>
</dbReference>
<evidence type="ECO:0000313" key="1">
    <source>
        <dbReference type="EMBL" id="MWB96593.1"/>
    </source>
</evidence>
<keyword evidence="2" id="KW-1185">Reference proteome</keyword>
<dbReference type="Proteomes" id="UP000471501">
    <property type="component" value="Unassembled WGS sequence"/>
</dbReference>
<gene>
    <name evidence="1" type="ORF">GON26_19700</name>
</gene>
<reference evidence="1 2" key="1">
    <citation type="submission" date="2019-12" db="EMBL/GenBank/DDBJ databases">
        <authorList>
            <person name="Kim Y.S."/>
        </authorList>
    </citation>
    <scope>NUCLEOTIDE SEQUENCE [LARGE SCALE GENOMIC DNA]</scope>
    <source>
        <strain evidence="1 2">GA093</strain>
    </source>
</reference>
<sequence>MKQTNKIKTTNSVTNSYEEDYFKELKGEIAQGKLDYKEGNFISHEEMLLELKNKKKQLNP</sequence>
<protein>
    <submittedName>
        <fullName evidence="1">Uncharacterized protein</fullName>
    </submittedName>
</protein>
<dbReference type="RefSeq" id="WP_160376483.1">
    <property type="nucleotide sequence ID" value="NZ_WSTB01000015.1"/>
</dbReference>
<comment type="caution">
    <text evidence="1">The sequence shown here is derived from an EMBL/GenBank/DDBJ whole genome shotgun (WGS) entry which is preliminary data.</text>
</comment>
<organism evidence="1 2">
    <name type="scientific">Flavobacterium hydrocarbonoxydans</name>
    <dbReference type="NCBI Taxonomy" id="2683249"/>
    <lineage>
        <taxon>Bacteria</taxon>
        <taxon>Pseudomonadati</taxon>
        <taxon>Bacteroidota</taxon>
        <taxon>Flavobacteriia</taxon>
        <taxon>Flavobacteriales</taxon>
        <taxon>Flavobacteriaceae</taxon>
        <taxon>Flavobacterium</taxon>
    </lineage>
</organism>
<name>A0A6I4NQV7_9FLAO</name>
<proteinExistence type="predicted"/>